<feature type="region of interest" description="Disordered" evidence="1">
    <location>
        <begin position="1"/>
        <end position="41"/>
    </location>
</feature>
<dbReference type="EnsemblMetazoa" id="AMAM009848-RA">
    <property type="protein sequence ID" value="AMAM009848-PA"/>
    <property type="gene ID" value="AMAM009848"/>
</dbReference>
<reference evidence="2" key="2">
    <citation type="submission" date="2020-05" db="UniProtKB">
        <authorList>
            <consortium name="EnsemblMetazoa"/>
        </authorList>
    </citation>
    <scope>IDENTIFICATION</scope>
    <source>
        <strain evidence="2">maculatus3</strain>
    </source>
</reference>
<dbReference type="AlphaFoldDB" id="A0A182SMQ2"/>
<keyword evidence="3" id="KW-1185">Reference proteome</keyword>
<accession>A0A182SMQ2</accession>
<dbReference type="Proteomes" id="UP000075901">
    <property type="component" value="Unassembled WGS sequence"/>
</dbReference>
<evidence type="ECO:0000313" key="3">
    <source>
        <dbReference type="Proteomes" id="UP000075901"/>
    </source>
</evidence>
<evidence type="ECO:0000313" key="2">
    <source>
        <dbReference type="EnsemblMetazoa" id="AMAM009848-PA"/>
    </source>
</evidence>
<dbReference type="VEuPathDB" id="VectorBase:AMAM009848"/>
<sequence>IQEENLDKSVEVNCRRKKTPAASASTATPTPAAPAAPLAGRKSAPTTASAVKMPPIVVKTIPVAVLRPELQARGITPEFRLSVVGTSIIVRSPAEQQEVYSYLQQRNAEFFSHDAKDMRPFKAMLRGLPEMELDDIVAELKGKHHLDVLEAFEIKRRAEGIHSRLYLVHFKRGTCSLKKLEAVRSLY</sequence>
<evidence type="ECO:0000256" key="1">
    <source>
        <dbReference type="SAM" id="MobiDB-lite"/>
    </source>
</evidence>
<organism evidence="2 3">
    <name type="scientific">Anopheles maculatus</name>
    <dbReference type="NCBI Taxonomy" id="74869"/>
    <lineage>
        <taxon>Eukaryota</taxon>
        <taxon>Metazoa</taxon>
        <taxon>Ecdysozoa</taxon>
        <taxon>Arthropoda</taxon>
        <taxon>Hexapoda</taxon>
        <taxon>Insecta</taxon>
        <taxon>Pterygota</taxon>
        <taxon>Neoptera</taxon>
        <taxon>Endopterygota</taxon>
        <taxon>Diptera</taxon>
        <taxon>Nematocera</taxon>
        <taxon>Culicoidea</taxon>
        <taxon>Culicidae</taxon>
        <taxon>Anophelinae</taxon>
        <taxon>Anopheles</taxon>
        <taxon>Anopheles maculatus group</taxon>
    </lineage>
</organism>
<reference evidence="3" key="1">
    <citation type="submission" date="2013-09" db="EMBL/GenBank/DDBJ databases">
        <title>The Genome Sequence of Anopheles maculatus species B.</title>
        <authorList>
            <consortium name="The Broad Institute Genomics Platform"/>
            <person name="Neafsey D.E."/>
            <person name="Besansky N."/>
            <person name="Howell P."/>
            <person name="Walton C."/>
            <person name="Young S.K."/>
            <person name="Zeng Q."/>
            <person name="Gargeya S."/>
            <person name="Fitzgerald M."/>
            <person name="Haas B."/>
            <person name="Abouelleil A."/>
            <person name="Allen A.W."/>
            <person name="Alvarado L."/>
            <person name="Arachchi H.M."/>
            <person name="Berlin A.M."/>
            <person name="Chapman S.B."/>
            <person name="Gainer-Dewar J."/>
            <person name="Goldberg J."/>
            <person name="Griggs A."/>
            <person name="Gujja S."/>
            <person name="Hansen M."/>
            <person name="Howarth C."/>
            <person name="Imamovic A."/>
            <person name="Ireland A."/>
            <person name="Larimer J."/>
            <person name="McCowan C."/>
            <person name="Murphy C."/>
            <person name="Pearson M."/>
            <person name="Poon T.W."/>
            <person name="Priest M."/>
            <person name="Roberts A."/>
            <person name="Saif S."/>
            <person name="Shea T."/>
            <person name="Sisk P."/>
            <person name="Sykes S."/>
            <person name="Wortman J."/>
            <person name="Nusbaum C."/>
            <person name="Birren B."/>
        </authorList>
    </citation>
    <scope>NUCLEOTIDE SEQUENCE [LARGE SCALE GENOMIC DNA]</scope>
    <source>
        <strain evidence="3">maculatus3</strain>
    </source>
</reference>
<feature type="compositionally biased region" description="Basic and acidic residues" evidence="1">
    <location>
        <begin position="1"/>
        <end position="14"/>
    </location>
</feature>
<proteinExistence type="predicted"/>
<name>A0A182SMQ2_9DIPT</name>
<feature type="compositionally biased region" description="Low complexity" evidence="1">
    <location>
        <begin position="20"/>
        <end position="37"/>
    </location>
</feature>
<protein>
    <submittedName>
        <fullName evidence="2">Uncharacterized protein</fullName>
    </submittedName>
</protein>